<feature type="non-terminal residue" evidence="2">
    <location>
        <position position="42"/>
    </location>
</feature>
<name>A0A484GQC1_SOUCH</name>
<protein>
    <submittedName>
        <fullName evidence="2">Uncharacterized protein</fullName>
    </submittedName>
</protein>
<sequence>EGQLVMVGKVAGPSYEDTWGQRGAAGPPAGKRPPRHFSSLCR</sequence>
<evidence type="ECO:0000256" key="1">
    <source>
        <dbReference type="SAM" id="MobiDB-lite"/>
    </source>
</evidence>
<accession>A0A484GQC1</accession>
<proteinExistence type="predicted"/>
<feature type="region of interest" description="Disordered" evidence="1">
    <location>
        <begin position="1"/>
        <end position="42"/>
    </location>
</feature>
<reference evidence="2 3" key="1">
    <citation type="journal article" date="2018" name="Genomics">
        <title>Molecular footprints of inshore aquatic adaptation in Indo-Pacific humpback dolphin (Sousa chinensis).</title>
        <authorList>
            <person name="Ming Y."/>
            <person name="Jian J."/>
            <person name="Yu F."/>
            <person name="Yu X."/>
            <person name="Wang J."/>
            <person name="Liu W."/>
        </authorList>
    </citation>
    <scope>NUCLEOTIDE SEQUENCE [LARGE SCALE GENOMIC DNA]</scope>
    <source>
        <strain evidence="2">MY-2018</strain>
        <tissue evidence="2">Skin</tissue>
    </source>
</reference>
<dbReference type="EMBL" id="QWLN02005137">
    <property type="protein sequence ID" value="TEA37748.1"/>
    <property type="molecule type" value="Genomic_DNA"/>
</dbReference>
<comment type="caution">
    <text evidence="2">The sequence shown here is derived from an EMBL/GenBank/DDBJ whole genome shotgun (WGS) entry which is preliminary data.</text>
</comment>
<keyword evidence="3" id="KW-1185">Reference proteome</keyword>
<organism evidence="2 3">
    <name type="scientific">Sousa chinensis</name>
    <name type="common">Indo-pacific humpbacked dolphin</name>
    <name type="synonym">Steno chinensis</name>
    <dbReference type="NCBI Taxonomy" id="103600"/>
    <lineage>
        <taxon>Eukaryota</taxon>
        <taxon>Metazoa</taxon>
        <taxon>Chordata</taxon>
        <taxon>Craniata</taxon>
        <taxon>Vertebrata</taxon>
        <taxon>Euteleostomi</taxon>
        <taxon>Mammalia</taxon>
        <taxon>Eutheria</taxon>
        <taxon>Laurasiatheria</taxon>
        <taxon>Artiodactyla</taxon>
        <taxon>Whippomorpha</taxon>
        <taxon>Cetacea</taxon>
        <taxon>Odontoceti</taxon>
        <taxon>Delphinidae</taxon>
        <taxon>Sousa</taxon>
    </lineage>
</organism>
<dbReference type="Proteomes" id="UP000295264">
    <property type="component" value="Unassembled WGS sequence"/>
</dbReference>
<gene>
    <name evidence="2" type="ORF">DBR06_SOUSAS9210075</name>
</gene>
<dbReference type="AlphaFoldDB" id="A0A484GQC1"/>
<feature type="non-terminal residue" evidence="2">
    <location>
        <position position="1"/>
    </location>
</feature>
<evidence type="ECO:0000313" key="3">
    <source>
        <dbReference type="Proteomes" id="UP000295264"/>
    </source>
</evidence>
<evidence type="ECO:0000313" key="2">
    <source>
        <dbReference type="EMBL" id="TEA37748.1"/>
    </source>
</evidence>